<dbReference type="CDD" id="cd06267">
    <property type="entry name" value="PBP1_LacI_sugar_binding-like"/>
    <property type="match status" value="1"/>
</dbReference>
<keyword evidence="1" id="KW-0805">Transcription regulation</keyword>
<dbReference type="GO" id="GO:0000976">
    <property type="term" value="F:transcription cis-regulatory region binding"/>
    <property type="evidence" value="ECO:0007669"/>
    <property type="project" value="TreeGrafter"/>
</dbReference>
<dbReference type="PROSITE" id="PS50932">
    <property type="entry name" value="HTH_LACI_2"/>
    <property type="match status" value="1"/>
</dbReference>
<dbReference type="RefSeq" id="WP_090585360.1">
    <property type="nucleotide sequence ID" value="NZ_CP104302.1"/>
</dbReference>
<dbReference type="SUPFAM" id="SSF47413">
    <property type="entry name" value="lambda repressor-like DNA-binding domains"/>
    <property type="match status" value="1"/>
</dbReference>
<dbReference type="Gene3D" id="1.10.260.40">
    <property type="entry name" value="lambda repressor-like DNA-binding domains"/>
    <property type="match status" value="1"/>
</dbReference>
<gene>
    <name evidence="5" type="ORF">CQY22_012195</name>
</gene>
<dbReference type="STRING" id="85968.GCA_900073015_00397"/>
<accession>A0A2G5P8G5</accession>
<dbReference type="InterPro" id="IPR010982">
    <property type="entry name" value="Lambda_DNA-bd_dom_sf"/>
</dbReference>
<evidence type="ECO:0000256" key="2">
    <source>
        <dbReference type="ARBA" id="ARBA00023125"/>
    </source>
</evidence>
<dbReference type="CDD" id="cd01392">
    <property type="entry name" value="HTH_LacI"/>
    <property type="match status" value="1"/>
</dbReference>
<dbReference type="Pfam" id="PF13377">
    <property type="entry name" value="Peripla_BP_3"/>
    <property type="match status" value="1"/>
</dbReference>
<sequence length="332" mass="35872">MTTMADVARLAGVSAKTVSRVYNDDPHVDPGTRERVRAAIDELGYVPNTLARTFRTGEPAAVGLAVPDISDPFFAAIAHAVEAEANRRGMAVVMTSTGLDPADERRRVEALLRRQLSGLILAPTADDHRYLEPWAQRVPVVFVDRAPRRLAADHFLDDDRGGAAAATEHLLDLGHRRIAFIGDSELLPTIANRLEGYRKALAEKGIGDDETLVVMGVDDRPGARSALRELMALPEPPTALFLANARASIACVPALRDLGVAGLSLIGFGDFPMADALDPALTVIDQNPAKLGGLAIARVLDRIDHPGRRFRRGNVEPVRLIERASCRRVGQD</sequence>
<feature type="domain" description="HTH lacI-type" evidence="4">
    <location>
        <begin position="2"/>
        <end position="56"/>
    </location>
</feature>
<evidence type="ECO:0000259" key="4">
    <source>
        <dbReference type="PROSITE" id="PS50932"/>
    </source>
</evidence>
<dbReference type="GO" id="GO:0003700">
    <property type="term" value="F:DNA-binding transcription factor activity"/>
    <property type="evidence" value="ECO:0007669"/>
    <property type="project" value="TreeGrafter"/>
</dbReference>
<dbReference type="PANTHER" id="PTHR30146:SF109">
    <property type="entry name" value="HTH-TYPE TRANSCRIPTIONAL REGULATOR GALS"/>
    <property type="match status" value="1"/>
</dbReference>
<dbReference type="Proteomes" id="UP000230551">
    <property type="component" value="Unassembled WGS sequence"/>
</dbReference>
<dbReference type="PANTHER" id="PTHR30146">
    <property type="entry name" value="LACI-RELATED TRANSCRIPTIONAL REPRESSOR"/>
    <property type="match status" value="1"/>
</dbReference>
<dbReference type="InterPro" id="IPR000843">
    <property type="entry name" value="HTH_LacI"/>
</dbReference>
<dbReference type="EMBL" id="PDCN02000015">
    <property type="protein sequence ID" value="PIB74648.1"/>
    <property type="molecule type" value="Genomic_DNA"/>
</dbReference>
<dbReference type="InterPro" id="IPR028082">
    <property type="entry name" value="Peripla_BP_I"/>
</dbReference>
<organism evidence="5 6">
    <name type="scientific">Mycolicibacterium brumae</name>
    <dbReference type="NCBI Taxonomy" id="85968"/>
    <lineage>
        <taxon>Bacteria</taxon>
        <taxon>Bacillati</taxon>
        <taxon>Actinomycetota</taxon>
        <taxon>Actinomycetes</taxon>
        <taxon>Mycobacteriales</taxon>
        <taxon>Mycobacteriaceae</taxon>
        <taxon>Mycolicibacterium</taxon>
    </lineage>
</organism>
<evidence type="ECO:0000256" key="3">
    <source>
        <dbReference type="ARBA" id="ARBA00023163"/>
    </source>
</evidence>
<dbReference type="PRINTS" id="PR00036">
    <property type="entry name" value="HTHLACI"/>
</dbReference>
<name>A0A2G5P8G5_9MYCO</name>
<dbReference type="OrthoDB" id="37081at2"/>
<dbReference type="Gene3D" id="3.40.50.2300">
    <property type="match status" value="2"/>
</dbReference>
<dbReference type="Pfam" id="PF00356">
    <property type="entry name" value="LacI"/>
    <property type="match status" value="1"/>
</dbReference>
<proteinExistence type="predicted"/>
<keyword evidence="6" id="KW-1185">Reference proteome</keyword>
<evidence type="ECO:0000256" key="1">
    <source>
        <dbReference type="ARBA" id="ARBA00023015"/>
    </source>
</evidence>
<reference evidence="5 6" key="1">
    <citation type="journal article" date="2017" name="Infect. Genet. Evol.">
        <title>The new phylogeny of the genus Mycobacterium: The old and the news.</title>
        <authorList>
            <person name="Tortoli E."/>
            <person name="Fedrizzi T."/>
            <person name="Meehan C.J."/>
            <person name="Trovato A."/>
            <person name="Grottola A."/>
            <person name="Giacobazzi E."/>
            <person name="Serpini G.F."/>
            <person name="Tagliazucchi S."/>
            <person name="Fabio A."/>
            <person name="Bettua C."/>
            <person name="Bertorelli R."/>
            <person name="Frascaro F."/>
            <person name="De Sanctis V."/>
            <person name="Pecorari M."/>
            <person name="Jousson O."/>
            <person name="Segata N."/>
            <person name="Cirillo D.M."/>
        </authorList>
    </citation>
    <scope>NUCLEOTIDE SEQUENCE [LARGE SCALE GENOMIC DNA]</scope>
    <source>
        <strain evidence="5 6">CIP1034565</strain>
    </source>
</reference>
<dbReference type="InterPro" id="IPR046335">
    <property type="entry name" value="LacI/GalR-like_sensor"/>
</dbReference>
<keyword evidence="2" id="KW-0238">DNA-binding</keyword>
<evidence type="ECO:0000313" key="6">
    <source>
        <dbReference type="Proteomes" id="UP000230551"/>
    </source>
</evidence>
<dbReference type="SUPFAM" id="SSF53822">
    <property type="entry name" value="Periplasmic binding protein-like I"/>
    <property type="match status" value="1"/>
</dbReference>
<evidence type="ECO:0000313" key="5">
    <source>
        <dbReference type="EMBL" id="PIB74648.1"/>
    </source>
</evidence>
<dbReference type="SMART" id="SM00354">
    <property type="entry name" value="HTH_LACI"/>
    <property type="match status" value="1"/>
</dbReference>
<comment type="caution">
    <text evidence="5">The sequence shown here is derived from an EMBL/GenBank/DDBJ whole genome shotgun (WGS) entry which is preliminary data.</text>
</comment>
<keyword evidence="3" id="KW-0804">Transcription</keyword>
<dbReference type="AlphaFoldDB" id="A0A2G5P8G5"/>
<protein>
    <submittedName>
        <fullName evidence="5">LacI family transcriptional regulator</fullName>
    </submittedName>
</protein>